<dbReference type="HAMAP" id="MF_00073">
    <property type="entry name" value="NusB"/>
    <property type="match status" value="1"/>
</dbReference>
<evidence type="ECO:0000313" key="9">
    <source>
        <dbReference type="Proteomes" id="UP000662088"/>
    </source>
</evidence>
<dbReference type="AlphaFoldDB" id="A0A8I0AD15"/>
<evidence type="ECO:0000256" key="2">
    <source>
        <dbReference type="ARBA" id="ARBA00022814"/>
    </source>
</evidence>
<dbReference type="PANTHER" id="PTHR11078">
    <property type="entry name" value="N UTILIZATION SUBSTANCE PROTEIN B-RELATED"/>
    <property type="match status" value="1"/>
</dbReference>
<keyword evidence="5 6" id="KW-0804">Transcription</keyword>
<comment type="function">
    <text evidence="6">Involved in transcription antitermination. Required for transcription of ribosomal RNA (rRNA) genes. Binds specifically to the boxA antiterminator sequence of the ribosomal RNA (rrn) operons.</text>
</comment>
<gene>
    <name evidence="6 8" type="primary">nusB</name>
    <name evidence="8" type="ORF">H8R92_06965</name>
</gene>
<reference evidence="8" key="1">
    <citation type="submission" date="2020-08" db="EMBL/GenBank/DDBJ databases">
        <title>Genome public.</title>
        <authorList>
            <person name="Liu C."/>
            <person name="Sun Q."/>
        </authorList>
    </citation>
    <scope>NUCLEOTIDE SEQUENCE</scope>
    <source>
        <strain evidence="8">NSJ-42</strain>
    </source>
</reference>
<dbReference type="InterPro" id="IPR011605">
    <property type="entry name" value="NusB_fam"/>
</dbReference>
<dbReference type="GO" id="GO:0006353">
    <property type="term" value="P:DNA-templated transcription termination"/>
    <property type="evidence" value="ECO:0007669"/>
    <property type="project" value="UniProtKB-UniRule"/>
</dbReference>
<dbReference type="SUPFAM" id="SSF48013">
    <property type="entry name" value="NusB-like"/>
    <property type="match status" value="1"/>
</dbReference>
<comment type="caution">
    <text evidence="8">The sequence shown here is derived from an EMBL/GenBank/DDBJ whole genome shotgun (WGS) entry which is preliminary data.</text>
</comment>
<keyword evidence="2 6" id="KW-0889">Transcription antitermination</keyword>
<dbReference type="EMBL" id="JACOOQ010000010">
    <property type="protein sequence ID" value="MBC5640174.1"/>
    <property type="molecule type" value="Genomic_DNA"/>
</dbReference>
<evidence type="ECO:0000256" key="4">
    <source>
        <dbReference type="ARBA" id="ARBA00023015"/>
    </source>
</evidence>
<accession>A0A8I0AD15</accession>
<keyword evidence="9" id="KW-1185">Reference proteome</keyword>
<dbReference type="RefSeq" id="WP_022212608.1">
    <property type="nucleotide sequence ID" value="NZ_JACOOQ010000010.1"/>
</dbReference>
<dbReference type="PANTHER" id="PTHR11078:SF3">
    <property type="entry name" value="ANTITERMINATION NUSB DOMAIN-CONTAINING PROTEIN"/>
    <property type="match status" value="1"/>
</dbReference>
<organism evidence="8 9">
    <name type="scientific">Clostridium lentum</name>
    <dbReference type="NCBI Taxonomy" id="2763037"/>
    <lineage>
        <taxon>Bacteria</taxon>
        <taxon>Bacillati</taxon>
        <taxon>Bacillota</taxon>
        <taxon>Clostridia</taxon>
        <taxon>Eubacteriales</taxon>
        <taxon>Clostridiaceae</taxon>
        <taxon>Clostridium</taxon>
    </lineage>
</organism>
<keyword evidence="3 6" id="KW-0694">RNA-binding</keyword>
<evidence type="ECO:0000256" key="5">
    <source>
        <dbReference type="ARBA" id="ARBA00023163"/>
    </source>
</evidence>
<evidence type="ECO:0000256" key="1">
    <source>
        <dbReference type="ARBA" id="ARBA00005952"/>
    </source>
</evidence>
<dbReference type="InterPro" id="IPR035926">
    <property type="entry name" value="NusB-like_sf"/>
</dbReference>
<dbReference type="NCBIfam" id="TIGR01951">
    <property type="entry name" value="nusB"/>
    <property type="match status" value="1"/>
</dbReference>
<proteinExistence type="inferred from homology"/>
<evidence type="ECO:0000256" key="6">
    <source>
        <dbReference type="HAMAP-Rule" id="MF_00073"/>
    </source>
</evidence>
<evidence type="ECO:0000313" key="8">
    <source>
        <dbReference type="EMBL" id="MBC5640174.1"/>
    </source>
</evidence>
<dbReference type="Proteomes" id="UP000662088">
    <property type="component" value="Unassembled WGS sequence"/>
</dbReference>
<name>A0A8I0AD15_9CLOT</name>
<sequence length="135" mass="15809">MKRKRSREIAMELLFSMEISKNSYEQTIESFIENYEMDLKTIDLEYIKEVMKSVTDYKEEIDEIIKNSLINWTIERVSKVNLIIVRLAIAEMLYIDDVPEVVAINEAIELTKKYSDDKSVSFVNGALDKAFKNIK</sequence>
<dbReference type="GO" id="GO:0005829">
    <property type="term" value="C:cytosol"/>
    <property type="evidence" value="ECO:0007669"/>
    <property type="project" value="TreeGrafter"/>
</dbReference>
<evidence type="ECO:0000259" key="7">
    <source>
        <dbReference type="Pfam" id="PF01029"/>
    </source>
</evidence>
<keyword evidence="4 6" id="KW-0805">Transcription regulation</keyword>
<dbReference type="Pfam" id="PF01029">
    <property type="entry name" value="NusB"/>
    <property type="match status" value="1"/>
</dbReference>
<comment type="similarity">
    <text evidence="1 6">Belongs to the NusB family.</text>
</comment>
<protein>
    <recommendedName>
        <fullName evidence="6">Transcription antitermination protein NusB</fullName>
    </recommendedName>
    <alternativeName>
        <fullName evidence="6">Antitermination factor NusB</fullName>
    </alternativeName>
</protein>
<dbReference type="GO" id="GO:0003723">
    <property type="term" value="F:RNA binding"/>
    <property type="evidence" value="ECO:0007669"/>
    <property type="project" value="UniProtKB-UniRule"/>
</dbReference>
<feature type="domain" description="NusB/RsmB/TIM44" evidence="7">
    <location>
        <begin position="5"/>
        <end position="130"/>
    </location>
</feature>
<dbReference type="GO" id="GO:0031564">
    <property type="term" value="P:transcription antitermination"/>
    <property type="evidence" value="ECO:0007669"/>
    <property type="project" value="UniProtKB-KW"/>
</dbReference>
<dbReference type="InterPro" id="IPR006027">
    <property type="entry name" value="NusB_RsmB_TIM44"/>
</dbReference>
<evidence type="ECO:0000256" key="3">
    <source>
        <dbReference type="ARBA" id="ARBA00022884"/>
    </source>
</evidence>
<dbReference type="Gene3D" id="1.10.940.10">
    <property type="entry name" value="NusB-like"/>
    <property type="match status" value="1"/>
</dbReference>